<name>A0ABS7A1R6_9PROT</name>
<dbReference type="RefSeq" id="WP_219760605.1">
    <property type="nucleotide sequence ID" value="NZ_JAHYBZ010000001.1"/>
</dbReference>
<dbReference type="PANTHER" id="PTHR21716:SF62">
    <property type="entry name" value="TRANSPORT PROTEIN YDBI-RELATED"/>
    <property type="match status" value="1"/>
</dbReference>
<keyword evidence="3 6" id="KW-0812">Transmembrane</keyword>
<evidence type="ECO:0000256" key="2">
    <source>
        <dbReference type="ARBA" id="ARBA00009773"/>
    </source>
</evidence>
<reference evidence="7 8" key="1">
    <citation type="submission" date="2021-07" db="EMBL/GenBank/DDBJ databases">
        <authorList>
            <person name="So Y."/>
        </authorList>
    </citation>
    <scope>NUCLEOTIDE SEQUENCE [LARGE SCALE GENOMIC DNA]</scope>
    <source>
        <strain evidence="7 8">HJA6</strain>
    </source>
</reference>
<evidence type="ECO:0000313" key="8">
    <source>
        <dbReference type="Proteomes" id="UP001196565"/>
    </source>
</evidence>
<protein>
    <submittedName>
        <fullName evidence="7">AI-2E family transporter</fullName>
    </submittedName>
</protein>
<organism evidence="7 8">
    <name type="scientific">Roseomonas alba</name>
    <dbReference type="NCBI Taxonomy" id="2846776"/>
    <lineage>
        <taxon>Bacteria</taxon>
        <taxon>Pseudomonadati</taxon>
        <taxon>Pseudomonadota</taxon>
        <taxon>Alphaproteobacteria</taxon>
        <taxon>Acetobacterales</taxon>
        <taxon>Roseomonadaceae</taxon>
        <taxon>Roseomonas</taxon>
    </lineage>
</organism>
<evidence type="ECO:0000313" key="7">
    <source>
        <dbReference type="EMBL" id="MBW6396213.1"/>
    </source>
</evidence>
<keyword evidence="8" id="KW-1185">Reference proteome</keyword>
<evidence type="ECO:0000256" key="5">
    <source>
        <dbReference type="ARBA" id="ARBA00023136"/>
    </source>
</evidence>
<feature type="transmembrane region" description="Helical" evidence="6">
    <location>
        <begin position="287"/>
        <end position="318"/>
    </location>
</feature>
<keyword evidence="5 6" id="KW-0472">Membrane</keyword>
<dbReference type="InterPro" id="IPR002549">
    <property type="entry name" value="AI-2E-like"/>
</dbReference>
<accession>A0ABS7A1R6</accession>
<evidence type="ECO:0000256" key="6">
    <source>
        <dbReference type="SAM" id="Phobius"/>
    </source>
</evidence>
<keyword evidence="4 6" id="KW-1133">Transmembrane helix</keyword>
<feature type="transmembrane region" description="Helical" evidence="6">
    <location>
        <begin position="136"/>
        <end position="155"/>
    </location>
</feature>
<comment type="similarity">
    <text evidence="2">Belongs to the autoinducer-2 exporter (AI-2E) (TC 2.A.86) family.</text>
</comment>
<evidence type="ECO:0000256" key="4">
    <source>
        <dbReference type="ARBA" id="ARBA00022989"/>
    </source>
</evidence>
<comment type="caution">
    <text evidence="7">The sequence shown here is derived from an EMBL/GenBank/DDBJ whole genome shotgun (WGS) entry which is preliminary data.</text>
</comment>
<dbReference type="EMBL" id="JAHYBZ010000001">
    <property type="protein sequence ID" value="MBW6396213.1"/>
    <property type="molecule type" value="Genomic_DNA"/>
</dbReference>
<dbReference type="Proteomes" id="UP001196565">
    <property type="component" value="Unassembled WGS sequence"/>
</dbReference>
<evidence type="ECO:0000256" key="1">
    <source>
        <dbReference type="ARBA" id="ARBA00004141"/>
    </source>
</evidence>
<feature type="transmembrane region" description="Helical" evidence="6">
    <location>
        <begin position="212"/>
        <end position="230"/>
    </location>
</feature>
<evidence type="ECO:0000256" key="3">
    <source>
        <dbReference type="ARBA" id="ARBA00022692"/>
    </source>
</evidence>
<feature type="transmembrane region" description="Helical" evidence="6">
    <location>
        <begin position="56"/>
        <end position="77"/>
    </location>
</feature>
<feature type="transmembrane region" description="Helical" evidence="6">
    <location>
        <begin position="27"/>
        <end position="49"/>
    </location>
</feature>
<gene>
    <name evidence="7" type="ORF">KPL78_00065</name>
</gene>
<proteinExistence type="inferred from homology"/>
<dbReference type="Pfam" id="PF01594">
    <property type="entry name" value="AI-2E_transport"/>
    <property type="match status" value="1"/>
</dbReference>
<sequence length="340" mass="35163">MSRPQASILILLGLVLALFVFVPEVPLLGFAGLLLAAALSLPAGVLMRWTGLPRGVAVLIVLLALVGLAVAAGALAAGPLAAQAHQLAEDLPRSFETLRDRVSDSDWGSWISERLRVPEGGASQGMSFLANATNTTLGWIGNAVVVLLVGVYLALRPEVYVAGLRALLHPALDSAAAETLEECSIVLRGWLAGQGFAMVVSGSLIFAGLTTLGIPLAGVLAVLAALLNFIPNIGPVIAATPAVLLAATISPWMPLWVALVFFTAQFIEGNILTPMVQARMADLPPAALLLAQVLMAGAFGLLGVALAAPLAAVVSVLVRHIYAEGWLGRPDANGRIRPEG</sequence>
<comment type="subcellular location">
    <subcellularLocation>
        <location evidence="1">Membrane</location>
        <topology evidence="1">Multi-pass membrane protein</topology>
    </subcellularLocation>
</comment>
<dbReference type="PANTHER" id="PTHR21716">
    <property type="entry name" value="TRANSMEMBRANE PROTEIN"/>
    <property type="match status" value="1"/>
</dbReference>
<feature type="transmembrane region" description="Helical" evidence="6">
    <location>
        <begin position="242"/>
        <end position="267"/>
    </location>
</feature>